<dbReference type="PROSITE" id="PS51189">
    <property type="entry name" value="FAT"/>
    <property type="match status" value="1"/>
</dbReference>
<comment type="catalytic activity">
    <reaction evidence="12">
        <text>L-seryl-[protein] + ATP = O-phospho-L-seryl-[protein] + ADP + H(+)</text>
        <dbReference type="Rhea" id="RHEA:17989"/>
        <dbReference type="Rhea" id="RHEA-COMP:9863"/>
        <dbReference type="Rhea" id="RHEA-COMP:11604"/>
        <dbReference type="ChEBI" id="CHEBI:15378"/>
        <dbReference type="ChEBI" id="CHEBI:29999"/>
        <dbReference type="ChEBI" id="CHEBI:30616"/>
        <dbReference type="ChEBI" id="CHEBI:83421"/>
        <dbReference type="ChEBI" id="CHEBI:456216"/>
        <dbReference type="EC" id="2.7.11.1"/>
    </reaction>
</comment>
<evidence type="ECO:0000256" key="11">
    <source>
        <dbReference type="ARBA" id="ARBA00047899"/>
    </source>
</evidence>
<evidence type="ECO:0000256" key="2">
    <source>
        <dbReference type="ARBA" id="ARBA00012513"/>
    </source>
</evidence>
<name>A0AA88A3T4_FICCA</name>
<dbReference type="InterPro" id="IPR000403">
    <property type="entry name" value="PI3/4_kinase_cat_dom"/>
</dbReference>
<evidence type="ECO:0000256" key="6">
    <source>
        <dbReference type="ARBA" id="ARBA00022763"/>
    </source>
</evidence>
<evidence type="ECO:0000313" key="19">
    <source>
        <dbReference type="EMBL" id="GMN45887.1"/>
    </source>
</evidence>
<keyword evidence="6" id="KW-0227">DNA damage</keyword>
<comment type="caution">
    <text evidence="19">The sequence shown here is derived from an EMBL/GenBank/DDBJ whole genome shotgun (WGS) entry which is preliminary data.</text>
</comment>
<feature type="coiled-coil region" evidence="14">
    <location>
        <begin position="2451"/>
        <end position="2478"/>
    </location>
</feature>
<dbReference type="PROSITE" id="PS00916">
    <property type="entry name" value="PI3_4_KINASE_2"/>
    <property type="match status" value="1"/>
</dbReference>
<evidence type="ECO:0000256" key="9">
    <source>
        <dbReference type="ARBA" id="ARBA00023242"/>
    </source>
</evidence>
<feature type="region of interest" description="Disordered" evidence="15">
    <location>
        <begin position="1802"/>
        <end position="1824"/>
    </location>
</feature>
<dbReference type="PANTHER" id="PTHR37079:SF4">
    <property type="entry name" value="SERINE_THREONINE-PROTEIN KINASE ATM"/>
    <property type="match status" value="1"/>
</dbReference>
<dbReference type="SUPFAM" id="SSF48371">
    <property type="entry name" value="ARM repeat"/>
    <property type="match status" value="1"/>
</dbReference>
<dbReference type="Pfam" id="PF25360">
    <property type="entry name" value="TPR_ATM"/>
    <property type="match status" value="1"/>
</dbReference>
<evidence type="ECO:0000259" key="17">
    <source>
        <dbReference type="PROSITE" id="PS51189"/>
    </source>
</evidence>
<accession>A0AA88A3T4</accession>
<evidence type="ECO:0000256" key="14">
    <source>
        <dbReference type="SAM" id="Coils"/>
    </source>
</evidence>
<comment type="subcellular location">
    <subcellularLocation>
        <location evidence="1">Nucleus</location>
    </subcellularLocation>
</comment>
<evidence type="ECO:0000256" key="5">
    <source>
        <dbReference type="ARBA" id="ARBA00022741"/>
    </source>
</evidence>
<dbReference type="InterPro" id="IPR036940">
    <property type="entry name" value="PI3/4_kinase_cat_sf"/>
</dbReference>
<evidence type="ECO:0000256" key="15">
    <source>
        <dbReference type="SAM" id="MobiDB-lite"/>
    </source>
</evidence>
<dbReference type="SMART" id="SM00146">
    <property type="entry name" value="PI3Kc"/>
    <property type="match status" value="1"/>
</dbReference>
<proteinExistence type="predicted"/>
<dbReference type="GO" id="GO:0005524">
    <property type="term" value="F:ATP binding"/>
    <property type="evidence" value="ECO:0007669"/>
    <property type="project" value="UniProtKB-KW"/>
</dbReference>
<dbReference type="GO" id="GO:0005634">
    <property type="term" value="C:nucleus"/>
    <property type="evidence" value="ECO:0007669"/>
    <property type="project" value="UniProtKB-SubCell"/>
</dbReference>
<keyword evidence="5" id="KW-0547">Nucleotide-binding</keyword>
<evidence type="ECO:0000256" key="3">
    <source>
        <dbReference type="ARBA" id="ARBA00022527"/>
    </source>
</evidence>
<dbReference type="Gene3D" id="1.10.1070.11">
    <property type="entry name" value="Phosphatidylinositol 3-/4-kinase, catalytic domain"/>
    <property type="match status" value="1"/>
</dbReference>
<dbReference type="FunFam" id="1.10.1070.11:FF:000015">
    <property type="entry name" value="Serine/threonine-protein kinase ATM"/>
    <property type="match status" value="1"/>
</dbReference>
<comment type="catalytic activity">
    <reaction evidence="11">
        <text>L-threonyl-[protein] + ATP = O-phospho-L-threonyl-[protein] + ADP + H(+)</text>
        <dbReference type="Rhea" id="RHEA:46608"/>
        <dbReference type="Rhea" id="RHEA-COMP:11060"/>
        <dbReference type="Rhea" id="RHEA-COMP:11605"/>
        <dbReference type="ChEBI" id="CHEBI:15378"/>
        <dbReference type="ChEBI" id="CHEBI:30013"/>
        <dbReference type="ChEBI" id="CHEBI:30616"/>
        <dbReference type="ChEBI" id="CHEBI:61977"/>
        <dbReference type="ChEBI" id="CHEBI:456216"/>
        <dbReference type="EC" id="2.7.11.1"/>
    </reaction>
</comment>
<evidence type="ECO:0000256" key="7">
    <source>
        <dbReference type="ARBA" id="ARBA00022777"/>
    </source>
</evidence>
<feature type="domain" description="PI3K/PI4K catalytic" evidence="16">
    <location>
        <begin position="2667"/>
        <end position="2980"/>
    </location>
</feature>
<reference evidence="19" key="1">
    <citation type="submission" date="2023-07" db="EMBL/GenBank/DDBJ databases">
        <title>draft genome sequence of fig (Ficus carica).</title>
        <authorList>
            <person name="Takahashi T."/>
            <person name="Nishimura K."/>
        </authorList>
    </citation>
    <scope>NUCLEOTIDE SEQUENCE</scope>
</reference>
<keyword evidence="3" id="KW-0723">Serine/threonine-protein kinase</keyword>
<dbReference type="Pfam" id="PF02260">
    <property type="entry name" value="FATC"/>
    <property type="match status" value="1"/>
</dbReference>
<evidence type="ECO:0000256" key="12">
    <source>
        <dbReference type="ARBA" id="ARBA00048679"/>
    </source>
</evidence>
<keyword evidence="4" id="KW-0808">Transferase</keyword>
<dbReference type="GO" id="GO:0004674">
    <property type="term" value="F:protein serine/threonine kinase activity"/>
    <property type="evidence" value="ECO:0007669"/>
    <property type="project" value="UniProtKB-KW"/>
</dbReference>
<dbReference type="SMART" id="SM01343">
    <property type="entry name" value="FATC"/>
    <property type="match status" value="1"/>
</dbReference>
<dbReference type="FunFam" id="3.30.1010.10:FF:000023">
    <property type="entry name" value="Serine/threonine-protein kinase ATM"/>
    <property type="match status" value="1"/>
</dbReference>
<feature type="compositionally biased region" description="Low complexity" evidence="15">
    <location>
        <begin position="1802"/>
        <end position="1822"/>
    </location>
</feature>
<keyword evidence="9" id="KW-0539">Nucleus</keyword>
<evidence type="ECO:0000256" key="13">
    <source>
        <dbReference type="ARBA" id="ARBA00073111"/>
    </source>
</evidence>
<dbReference type="InterPro" id="IPR038980">
    <property type="entry name" value="ATM_plant"/>
</dbReference>
<keyword evidence="20" id="KW-1185">Reference proteome</keyword>
<dbReference type="PROSITE" id="PS50290">
    <property type="entry name" value="PI3_4_KINASE_3"/>
    <property type="match status" value="1"/>
</dbReference>
<dbReference type="PANTHER" id="PTHR37079">
    <property type="entry name" value="SERINE/THREONINE-PROTEIN KINASE ATM"/>
    <property type="match status" value="1"/>
</dbReference>
<evidence type="ECO:0000256" key="4">
    <source>
        <dbReference type="ARBA" id="ARBA00022679"/>
    </source>
</evidence>
<evidence type="ECO:0000256" key="1">
    <source>
        <dbReference type="ARBA" id="ARBA00004123"/>
    </source>
</evidence>
<dbReference type="InterPro" id="IPR057445">
    <property type="entry name" value="ATM_TPR"/>
</dbReference>
<evidence type="ECO:0000256" key="8">
    <source>
        <dbReference type="ARBA" id="ARBA00022840"/>
    </source>
</evidence>
<organism evidence="19 20">
    <name type="scientific">Ficus carica</name>
    <name type="common">Common fig</name>
    <dbReference type="NCBI Taxonomy" id="3494"/>
    <lineage>
        <taxon>Eukaryota</taxon>
        <taxon>Viridiplantae</taxon>
        <taxon>Streptophyta</taxon>
        <taxon>Embryophyta</taxon>
        <taxon>Tracheophyta</taxon>
        <taxon>Spermatophyta</taxon>
        <taxon>Magnoliopsida</taxon>
        <taxon>eudicotyledons</taxon>
        <taxon>Gunneridae</taxon>
        <taxon>Pentapetalae</taxon>
        <taxon>rosids</taxon>
        <taxon>fabids</taxon>
        <taxon>Rosales</taxon>
        <taxon>Moraceae</taxon>
        <taxon>Ficeae</taxon>
        <taxon>Ficus</taxon>
    </lineage>
</organism>
<feature type="domain" description="FATC" evidence="18">
    <location>
        <begin position="2992"/>
        <end position="3024"/>
    </location>
</feature>
<dbReference type="InterPro" id="IPR003152">
    <property type="entry name" value="FATC_dom"/>
</dbReference>
<dbReference type="Pfam" id="PF00454">
    <property type="entry name" value="PI3_PI4_kinase"/>
    <property type="match status" value="1"/>
</dbReference>
<dbReference type="InterPro" id="IPR018936">
    <property type="entry name" value="PI3/4_kinase_CS"/>
</dbReference>
<keyword evidence="8" id="KW-0067">ATP-binding</keyword>
<dbReference type="Pfam" id="PF02259">
    <property type="entry name" value="FAT"/>
    <property type="match status" value="1"/>
</dbReference>
<feature type="domain" description="FAT" evidence="17">
    <location>
        <begin position="1853"/>
        <end position="2561"/>
    </location>
</feature>
<keyword evidence="10" id="KW-0131">Cell cycle</keyword>
<protein>
    <recommendedName>
        <fullName evidence="13">Serine/threonine-protein kinase ATM</fullName>
        <ecNumber evidence="2">2.7.11.1</ecNumber>
    </recommendedName>
</protein>
<dbReference type="InterPro" id="IPR011009">
    <property type="entry name" value="Kinase-like_dom_sf"/>
</dbReference>
<dbReference type="GO" id="GO:0006281">
    <property type="term" value="P:DNA repair"/>
    <property type="evidence" value="ECO:0007669"/>
    <property type="project" value="InterPro"/>
</dbReference>
<gene>
    <name evidence="19" type="ORF">TIFTF001_015077</name>
</gene>
<evidence type="ECO:0000259" key="16">
    <source>
        <dbReference type="PROSITE" id="PS50290"/>
    </source>
</evidence>
<dbReference type="Gene3D" id="3.30.1010.10">
    <property type="entry name" value="Phosphatidylinositol 3-kinase Catalytic Subunit, Chain A, domain 4"/>
    <property type="match status" value="1"/>
</dbReference>
<dbReference type="InterPro" id="IPR014009">
    <property type="entry name" value="PIK_FAT"/>
</dbReference>
<evidence type="ECO:0000259" key="18">
    <source>
        <dbReference type="PROSITE" id="PS51190"/>
    </source>
</evidence>
<evidence type="ECO:0000313" key="20">
    <source>
        <dbReference type="Proteomes" id="UP001187192"/>
    </source>
</evidence>
<dbReference type="InterPro" id="IPR003151">
    <property type="entry name" value="PIK-rel_kinase_FAT"/>
</dbReference>
<dbReference type="InterPro" id="IPR044107">
    <property type="entry name" value="PIKKc_ATM"/>
</dbReference>
<dbReference type="CDD" id="cd05171">
    <property type="entry name" value="PIKKc_ATM"/>
    <property type="match status" value="1"/>
</dbReference>
<sequence length="3024" mass="341518">MTAIVTSRDVQEIVSKLSSDKVKAREEGIKLLNTWLEGERSIAFCKLLGQNTAKLKPNDIPHPETWPFLITLLTQCASMEVSLSKRRLPKLIFAKTLRIVVQRAQGSKFSGKMFPLISVVKLLFNHIWEVLSTVPSFQSEYGVILRHLLTVKEYRFHMRKRIYSSLVLLYMEKVESSLGGKSDNPYNPREEVFRCILTLQSLLENPPGDFSNNLREDIIKGFVGIFSYVRDEDKLSRKLIECINKYLLKDGPNLGCHSMEIHGAVQQFVFRCWLTTHDRALKDALILYSRLQLNLTRGASDGNLLVEQLLDIVCKELDQSITSGGSLPRVDASKDEKLGALSSSQYGLVDLAAAVLYRACVNMAKPPSSEKRMKREHAAARLREALMKGKWLWNAAFCCLTHNYHKRISEDLFIYWFEGISSNFERIMNVANMGHAYDGFLWTLRSLQVLSSVLLLPGSKVQTSSRSSALNEVDAALLLLGNMISSDLDLTNTFVVHQDVWDLSLFKQVPSMSVLYFILCYFSLKGCQGDFRDILHLRKSLLKAVLAHSNWQDSFIFNEHLVLLLPAAVYSLSTGCAPFQRWNSVSEEFNGAMNDWVKAEEMEQDNVHELFECSIEVLANIDSDSSVKVSSFPSHPSVGLPRQLSDPLLLEMETFVLGALVDKDIEARPLSDLLFICAFLSNLVYGSLFVRQGEGISSFSSKMGQRLLELLDHAVGVIQGNQNDLSSGCFSYDFVVGDRALVTSLRSFVSSPLFVGQRDQSSMDIALYDVVIQSMERLLNELAKGYKEYCKNSTSRQSEKILQDLSASVNPVHDTCPFDSNNSRIMDLELDVNDDAGDADISAVGGKLASGISSSVEKWKCNMISLISGFFPVLHVVTWDILFDLMDKECDSKINFTDDMIEIQSRLKLDCISTLAAICVLLETLLSLKNSGKDKLASFSLDMTSEQSLKHLGDLVNRIAELDHLDWSGRVRLVDCMCDFVLLSPQTGQTMIERLLMMLRDTDYRVRFSVARRIGVLFQTWEGHEELFKDICSNFGVTLVVSSKGNIVTASEVLASGPHPSPTMETILVTLMHLALYSEKIEEQAVFMMCVVSAIDPSQRELVFVVLDNLSRKLQYTTRFKYLEELIGSLLFSWVACGVSLAALIEIRQLFVEDSEPSYFMLYCCNWLLPTLVLHGDSSNLSWVSKIAGQPLSILVKDYFVQIFSICIGLHCSKTSDGERGAAVLQNSILQLAEISESKRDTLIKKHMVSIVSHILSLASCASEPAVPFFSLDTVERAIRTVVDGFLEMGDYPTSAGVVDNINIFRPDRVFMFILELHYKIAGAVHHRHKCHRLAGIEVLIDILGHRVSVSSTSNYLLNLIGQYINCNALQDQCCRIINGLLKAFKSNPSKEMTSVLGEQLQFLVSKLVACCVPSKAHGEQSGTGSSQVFSLLLELTVDCDPSLHDYISELEPFPEIDIFDRIRRFHQDLCQKYSTRNHLLKLVERSCYVPPRLLLSSLQALHKKLLSKESFQIEKDKDLEKGGGWNFDIQIVNAIWTLVRMCGSDNGNTAGALVSDFISRVGVGDPYSVVFHLPGSYGDLSARKTNNHNLTPEVSRQMDAGISESLLVALLKLLMKYLMDDSVEIVDMTSQALRAILSTERGQRTLQSFDSYKRSLVEVHSKGTNLDLVEKFLSDLERKFKAKAMSLDDSTLWETRGKSFETWICPLAYMLCGYCNDVILRLCQEVVFQKAEVAELLLPSIFVNMAGRMNIDINLQQLISSKVQEHIFSESNKLSKSIQVFLNALNELRLCYVMERSSSVPSKQESSKPSSYGSKSRSASGKGKDSAATLKAMSMLTSLWNKVYWLTIDYLVVAKSAVTCGSYFTAVIYVEHWCEEHFKRLTLGSPDFSDIEMLPHHIEILVSAVTHINEPDSLYGIIQSHKIDFNLLYIESFLKMSGKLDELNLLLLFDRNARPHAFKFLECRGSSIMVVTAVELPNHFYVVKPGAKKYVWPQLIPCYSSSSDEPETRGTCMRDSDNLLLTSQIIMYEHEGKWGKALESYDLQVRSAALVQMDYGSTNSSLDRTLPKDNLAISALQDQMRKPYKGIIRSLQQIGCMHALDLYCQGLTSRKVHIQHDLEFTELQYEAAWRAGNWDFSLLSMGDDSPSLQTKSGHYNENLHCCLRALQEGDFNVFHLKLRESKQELVSSVSQASEESTEHIYSSVIKLQILYHLGIAWDLRWRTSTCEGMKFYSNKQKVVSGPVIPSVDQVLKFMKLTSWDWSSILERAHLHMNLLEPFIAFRRVLLQILSCEDSTMQHLLQSASTLRKGSRFSQAATFLHEHKLLSVKSGERNSSLYWLGRVQNYTALPSSPNEPSLCPLICMAPSRTILEKHLKPAVSLAENERTVDKKSIERLGQAHFHLAHYADALFRSYEERLTSNEWHAATRLRKHKTKELEALGKRLKSSKGDRTDYSIKIQELQKQLAMDKEEAEKLQMFRLVSLWFSLSHRQDIVTNMLATSNEVQSFKFIPLVYQIASRLGSSKDSSGPQSFQFALVSLLKKMSIDHPYHTIFQLLALANGDRIKDKLRSRNSFVVDIDKKHAAENLLEELSAYHAPTIIQMKQMVEIYIRLAEQETRKEDTNKRIALPRDLRNLRPLELVPVVTATFPVDRSCEYHNGSFPYFQGLGDSVLVMFGVNAPKVVECLGSDGCTYKQLAKSGNDDLRQDAVMEQFFGLVNTFLQNHRDTWKRRLGVRTYKVVPFTPSAGVLEWVNGTLPLGEYLFGRGMAVPMVDMEQGIGHFLNAGTTWQMQAKDKRKAFQEVCEKFRPVMHYFFLERFLQPADWFEKRLAYTRSVAASSMVGYIVGLGDRHSMNILIDQATAEVVHIDLGVAFEQGLMLKTPERVPFRLTRDIIDGMGVTGVEGVFRRCCEETLSVMRTNKEALLTIVEVFIHDPLYKWALSPLKALQRQKETDDDLESSLEGSQDECEGNKDAARALLRVKQKLDGYEEGEMRSVHGQVQQLIQDAIDPERLCQMFPGWGAWL</sequence>
<dbReference type="EC" id="2.7.11.1" evidence="2"/>
<dbReference type="EMBL" id="BTGU01000021">
    <property type="protein sequence ID" value="GMN45887.1"/>
    <property type="molecule type" value="Genomic_DNA"/>
</dbReference>
<dbReference type="PROSITE" id="PS51190">
    <property type="entry name" value="FATC"/>
    <property type="match status" value="1"/>
</dbReference>
<dbReference type="SUPFAM" id="SSF56112">
    <property type="entry name" value="Protein kinase-like (PK-like)"/>
    <property type="match status" value="1"/>
</dbReference>
<keyword evidence="14" id="KW-0175">Coiled coil</keyword>
<dbReference type="Proteomes" id="UP001187192">
    <property type="component" value="Unassembled WGS sequence"/>
</dbReference>
<dbReference type="PROSITE" id="PS00915">
    <property type="entry name" value="PI3_4_KINASE_1"/>
    <property type="match status" value="1"/>
</dbReference>
<dbReference type="InterPro" id="IPR016024">
    <property type="entry name" value="ARM-type_fold"/>
</dbReference>
<evidence type="ECO:0000256" key="10">
    <source>
        <dbReference type="ARBA" id="ARBA00023306"/>
    </source>
</evidence>
<keyword evidence="7" id="KW-0418">Kinase</keyword>